<feature type="compositionally biased region" description="Basic and acidic residues" evidence="7">
    <location>
        <begin position="293"/>
        <end position="306"/>
    </location>
</feature>
<dbReference type="SMART" id="SM00356">
    <property type="entry name" value="ZnF_C3H1"/>
    <property type="match status" value="1"/>
</dbReference>
<evidence type="ECO:0000313" key="10">
    <source>
        <dbReference type="EMBL" id="CAL5222203.1"/>
    </source>
</evidence>
<comment type="caution">
    <text evidence="10">The sequence shown here is derived from an EMBL/GenBank/DDBJ whole genome shotgun (WGS) entry which is preliminary data.</text>
</comment>
<evidence type="ECO:0000256" key="2">
    <source>
        <dbReference type="ARBA" id="ARBA00022771"/>
    </source>
</evidence>
<evidence type="ECO:0000256" key="4">
    <source>
        <dbReference type="ARBA" id="ARBA00022884"/>
    </source>
</evidence>
<dbReference type="SMART" id="SM00360">
    <property type="entry name" value="RRM"/>
    <property type="match status" value="1"/>
</dbReference>
<dbReference type="Proteomes" id="UP001497392">
    <property type="component" value="Unassembled WGS sequence"/>
</dbReference>
<dbReference type="InterPro" id="IPR036855">
    <property type="entry name" value="Znf_CCCH_sf"/>
</dbReference>
<keyword evidence="1 6" id="KW-0479">Metal-binding</keyword>
<feature type="domain" description="RRM" evidence="8">
    <location>
        <begin position="220"/>
        <end position="293"/>
    </location>
</feature>
<proteinExistence type="predicted"/>
<evidence type="ECO:0000256" key="6">
    <source>
        <dbReference type="PROSITE-ProRule" id="PRU00723"/>
    </source>
</evidence>
<dbReference type="PANTHER" id="PTHR14089">
    <property type="entry name" value="PRE-MRNA-SPLICING FACTOR RBM22"/>
    <property type="match status" value="1"/>
</dbReference>
<keyword evidence="11" id="KW-1185">Reference proteome</keyword>
<keyword evidence="4 5" id="KW-0694">RNA-binding</keyword>
<evidence type="ECO:0000256" key="7">
    <source>
        <dbReference type="SAM" id="MobiDB-lite"/>
    </source>
</evidence>
<dbReference type="PANTHER" id="PTHR14089:SF6">
    <property type="entry name" value="PRE-MRNA-SPLICING FACTOR RBM22"/>
    <property type="match status" value="1"/>
</dbReference>
<protein>
    <submittedName>
        <fullName evidence="10">G4533 protein</fullName>
    </submittedName>
</protein>
<dbReference type="InterPro" id="IPR000571">
    <property type="entry name" value="Znf_CCCH"/>
</dbReference>
<evidence type="ECO:0000256" key="1">
    <source>
        <dbReference type="ARBA" id="ARBA00022723"/>
    </source>
</evidence>
<dbReference type="Pfam" id="PF21369">
    <property type="entry name" value="STL11_N"/>
    <property type="match status" value="1"/>
</dbReference>
<dbReference type="InterPro" id="IPR012677">
    <property type="entry name" value="Nucleotide-bd_a/b_plait_sf"/>
</dbReference>
<keyword evidence="3 6" id="KW-0862">Zinc</keyword>
<dbReference type="InterPro" id="IPR000504">
    <property type="entry name" value="RRM_dom"/>
</dbReference>
<organism evidence="10 11">
    <name type="scientific">Coccomyxa viridis</name>
    <dbReference type="NCBI Taxonomy" id="1274662"/>
    <lineage>
        <taxon>Eukaryota</taxon>
        <taxon>Viridiplantae</taxon>
        <taxon>Chlorophyta</taxon>
        <taxon>core chlorophytes</taxon>
        <taxon>Trebouxiophyceae</taxon>
        <taxon>Trebouxiophyceae incertae sedis</taxon>
        <taxon>Coccomyxaceae</taxon>
        <taxon>Coccomyxa</taxon>
    </lineage>
</organism>
<name>A0ABP1FQI2_9CHLO</name>
<gene>
    <name evidence="10" type="primary">g4533</name>
    <name evidence="10" type="ORF">VP750_LOCUS3862</name>
</gene>
<evidence type="ECO:0000259" key="8">
    <source>
        <dbReference type="PROSITE" id="PS50102"/>
    </source>
</evidence>
<dbReference type="InterPro" id="IPR039171">
    <property type="entry name" value="Cwc2/Slt11"/>
</dbReference>
<dbReference type="InterPro" id="IPR048995">
    <property type="entry name" value="STL11/RBM22-like_N"/>
</dbReference>
<dbReference type="SUPFAM" id="SSF90229">
    <property type="entry name" value="CCCH zinc finger"/>
    <property type="match status" value="1"/>
</dbReference>
<evidence type="ECO:0000259" key="9">
    <source>
        <dbReference type="PROSITE" id="PS50103"/>
    </source>
</evidence>
<dbReference type="EMBL" id="CAXHTA020000006">
    <property type="protein sequence ID" value="CAL5222203.1"/>
    <property type="molecule type" value="Genomic_DNA"/>
</dbReference>
<feature type="region of interest" description="Disordered" evidence="7">
    <location>
        <begin position="293"/>
        <end position="454"/>
    </location>
</feature>
<evidence type="ECO:0000256" key="5">
    <source>
        <dbReference type="PROSITE-ProRule" id="PRU00176"/>
    </source>
</evidence>
<keyword evidence="2 6" id="KW-0863">Zinc-finger</keyword>
<feature type="zinc finger region" description="C3H1-type" evidence="6">
    <location>
        <begin position="154"/>
        <end position="176"/>
    </location>
</feature>
<evidence type="ECO:0000313" key="11">
    <source>
        <dbReference type="Proteomes" id="UP001497392"/>
    </source>
</evidence>
<sequence>MAARLLQDDNVERADFPIVCETCLGPNPYVRMQRFENGAECHISGRPYTKFRWCPGPGARYKATIICQEVAKAKNVCQVCLLDLEYGIPVQARDTALGIEDESLPESDVGKEFRLKEMENAGLLESSFSKAKPSDSLMKMQRTTPYYKRNAPHICSFFVKGECKRGAECPFRHEMPSTGPLAKQNIKDRYYGVNDPVADKMLNRVNAMPKVVPPEDPTITTLYVGGIAAEVQESDLKDYFYPYGEITSIKVIANRHCAFVTYAERSAAERAVDELQHKLIVRGQRCKLMWGKPQEKRAPIEGRDPAGSDMLPSGPPPTSMIPPQVAMQMGPGAGYPGGPAPPNFFNLPPGGGMYPSMDPSQAGTRAQRQDGSEAGPSAKRQRPDMGYAPGPGFGPPPGWNGGGPPGAFYGRPPWAGPGRIGGPPPGWRPPMGAPRPAAPPAAAPQPAAPQAAAQ</sequence>
<feature type="domain" description="C3H1-type" evidence="9">
    <location>
        <begin position="154"/>
        <end position="176"/>
    </location>
</feature>
<dbReference type="CDD" id="cd12224">
    <property type="entry name" value="RRM_RBM22"/>
    <property type="match status" value="1"/>
</dbReference>
<accession>A0ABP1FQI2</accession>
<dbReference type="PROSITE" id="PS50102">
    <property type="entry name" value="RRM"/>
    <property type="match status" value="1"/>
</dbReference>
<dbReference type="Gene3D" id="4.10.1000.10">
    <property type="entry name" value="Zinc finger, CCCH-type"/>
    <property type="match status" value="1"/>
</dbReference>
<evidence type="ECO:0000256" key="3">
    <source>
        <dbReference type="ARBA" id="ARBA00022833"/>
    </source>
</evidence>
<dbReference type="PROSITE" id="PS50103">
    <property type="entry name" value="ZF_C3H1"/>
    <property type="match status" value="1"/>
</dbReference>
<feature type="compositionally biased region" description="Low complexity" evidence="7">
    <location>
        <begin position="406"/>
        <end position="417"/>
    </location>
</feature>
<dbReference type="InterPro" id="IPR035979">
    <property type="entry name" value="RBD_domain_sf"/>
</dbReference>
<dbReference type="Pfam" id="PF00076">
    <property type="entry name" value="RRM_1"/>
    <property type="match status" value="1"/>
</dbReference>
<feature type="compositionally biased region" description="Pro residues" evidence="7">
    <location>
        <begin position="422"/>
        <end position="447"/>
    </location>
</feature>
<dbReference type="Gene3D" id="3.30.70.330">
    <property type="match status" value="1"/>
</dbReference>
<dbReference type="SUPFAM" id="SSF54928">
    <property type="entry name" value="RNA-binding domain, RBD"/>
    <property type="match status" value="1"/>
</dbReference>
<reference evidence="10 11" key="1">
    <citation type="submission" date="2024-06" db="EMBL/GenBank/DDBJ databases">
        <authorList>
            <person name="Kraege A."/>
            <person name="Thomma B."/>
        </authorList>
    </citation>
    <scope>NUCLEOTIDE SEQUENCE [LARGE SCALE GENOMIC DNA]</scope>
</reference>